<evidence type="ECO:0000313" key="1">
    <source>
        <dbReference type="EMBL" id="KAI5665395.1"/>
    </source>
</evidence>
<reference evidence="2" key="1">
    <citation type="journal article" date="2023" name="Nat. Plants">
        <title>Single-cell RNA sequencing provides a high-resolution roadmap for understanding the multicellular compartmentation of specialized metabolism.</title>
        <authorList>
            <person name="Sun S."/>
            <person name="Shen X."/>
            <person name="Li Y."/>
            <person name="Li Y."/>
            <person name="Wang S."/>
            <person name="Li R."/>
            <person name="Zhang H."/>
            <person name="Shen G."/>
            <person name="Guo B."/>
            <person name="Wei J."/>
            <person name="Xu J."/>
            <person name="St-Pierre B."/>
            <person name="Chen S."/>
            <person name="Sun C."/>
        </authorList>
    </citation>
    <scope>NUCLEOTIDE SEQUENCE [LARGE SCALE GENOMIC DNA]</scope>
</reference>
<dbReference type="Proteomes" id="UP001060085">
    <property type="component" value="Linkage Group LG04"/>
</dbReference>
<name>A0ACC0AX02_CATRO</name>
<comment type="caution">
    <text evidence="1">The sequence shown here is derived from an EMBL/GenBank/DDBJ whole genome shotgun (WGS) entry which is preliminary data.</text>
</comment>
<evidence type="ECO:0000313" key="2">
    <source>
        <dbReference type="Proteomes" id="UP001060085"/>
    </source>
</evidence>
<protein>
    <submittedName>
        <fullName evidence="1">Uncharacterized protein</fullName>
    </submittedName>
</protein>
<gene>
    <name evidence="1" type="ORF">M9H77_15248</name>
</gene>
<accession>A0ACC0AX02</accession>
<dbReference type="EMBL" id="CM044704">
    <property type="protein sequence ID" value="KAI5665395.1"/>
    <property type="molecule type" value="Genomic_DNA"/>
</dbReference>
<keyword evidence="2" id="KW-1185">Reference proteome</keyword>
<proteinExistence type="predicted"/>
<organism evidence="1 2">
    <name type="scientific">Catharanthus roseus</name>
    <name type="common">Madagascar periwinkle</name>
    <name type="synonym">Vinca rosea</name>
    <dbReference type="NCBI Taxonomy" id="4058"/>
    <lineage>
        <taxon>Eukaryota</taxon>
        <taxon>Viridiplantae</taxon>
        <taxon>Streptophyta</taxon>
        <taxon>Embryophyta</taxon>
        <taxon>Tracheophyta</taxon>
        <taxon>Spermatophyta</taxon>
        <taxon>Magnoliopsida</taxon>
        <taxon>eudicotyledons</taxon>
        <taxon>Gunneridae</taxon>
        <taxon>Pentapetalae</taxon>
        <taxon>asterids</taxon>
        <taxon>lamiids</taxon>
        <taxon>Gentianales</taxon>
        <taxon>Apocynaceae</taxon>
        <taxon>Rauvolfioideae</taxon>
        <taxon>Vinceae</taxon>
        <taxon>Catharanthinae</taxon>
        <taxon>Catharanthus</taxon>
    </lineage>
</organism>
<sequence length="401" mass="45590">MAKVLLKTMDANFVGRPKTAAGKYTTYNYSDIAWSPYGPYWRQARKICLMELFSMKRVESYEYIRAGEIKSLMAELYKTAGKPIVLNDYLSAVGLNVISRMVLGKRYLDESENSIFSAEEFKKMVDEWLLLNGVITIGDNIPWLEFLDLQGYIKRMKALSKKFDRFLEHVLDEHIGSRKQSSNIEEHGSKDMVDDFIVGGTESSTVMVEWAISELLKKPQIFNNATEELDRVISKNRWVEEKDMSNLPYIEAIIKETLRIAPLLVPRTALQNCQVAGYDIPKGTRVLVSTWTIGRDPALWENPGEFCPKRFIGKAVDMKGQNFELLPFGSGRRMCPGANMGLKVIQATLVNLLHGYKWRLPGGLRPEDLEMEEIFGLSTPKKIPLEAIAEPRLSPDLYGSQ</sequence>